<evidence type="ECO:0000313" key="4">
    <source>
        <dbReference type="Proteomes" id="UP000033881"/>
    </source>
</evidence>
<dbReference type="STRING" id="1618574.UT24_C0012G0123"/>
<feature type="domain" description="VWFA" evidence="2">
    <location>
        <begin position="301"/>
        <end position="485"/>
    </location>
</feature>
<evidence type="ECO:0000313" key="3">
    <source>
        <dbReference type="EMBL" id="KKR00501.1"/>
    </source>
</evidence>
<feature type="region of interest" description="Disordered" evidence="1">
    <location>
        <begin position="268"/>
        <end position="291"/>
    </location>
</feature>
<proteinExistence type="predicted"/>
<comment type="caution">
    <text evidence="3">The sequence shown here is derived from an EMBL/GenBank/DDBJ whole genome shotgun (WGS) entry which is preliminary data.</text>
</comment>
<dbReference type="InterPro" id="IPR050525">
    <property type="entry name" value="ECM_Assembly_Org"/>
</dbReference>
<dbReference type="PANTHER" id="PTHR24020:SF20">
    <property type="entry name" value="PH DOMAIN-CONTAINING PROTEIN"/>
    <property type="match status" value="1"/>
</dbReference>
<dbReference type="SMART" id="SM00327">
    <property type="entry name" value="VWA"/>
    <property type="match status" value="1"/>
</dbReference>
<dbReference type="Pfam" id="PF00092">
    <property type="entry name" value="VWA"/>
    <property type="match status" value="1"/>
</dbReference>
<dbReference type="PROSITE" id="PS50234">
    <property type="entry name" value="VWFA"/>
    <property type="match status" value="1"/>
</dbReference>
<dbReference type="AlphaFoldDB" id="A0A0G0MJD6"/>
<organism evidence="3 4">
    <name type="scientific">Candidatus Woesebacteria bacterium GW2011_GWB1_39_12</name>
    <dbReference type="NCBI Taxonomy" id="1618574"/>
    <lineage>
        <taxon>Bacteria</taxon>
        <taxon>Candidatus Woeseibacteriota</taxon>
    </lineage>
</organism>
<protein>
    <submittedName>
        <fullName evidence="3">von Willebrand factor type A</fullName>
    </submittedName>
</protein>
<gene>
    <name evidence="3" type="ORF">UT24_C0012G0123</name>
</gene>
<dbReference type="InterPro" id="IPR036465">
    <property type="entry name" value="vWFA_dom_sf"/>
</dbReference>
<dbReference type="Gene3D" id="3.40.50.410">
    <property type="entry name" value="von Willebrand factor, type A domain"/>
    <property type="match status" value="1"/>
</dbReference>
<dbReference type="PANTHER" id="PTHR24020">
    <property type="entry name" value="COLLAGEN ALPHA"/>
    <property type="match status" value="1"/>
</dbReference>
<evidence type="ECO:0000259" key="2">
    <source>
        <dbReference type="PROSITE" id="PS50234"/>
    </source>
</evidence>
<accession>A0A0G0MJD6</accession>
<sequence length="489" mass="51850">MKKILISIITLGVVTALALGVTSSFFSDTETSKDNILQAGALDLKIDNESYYNGVLNEGTSWSLDDLTDELFFNFTDIKPGDWGEDTISLHAENDYWACMEIETTENDDESCTEPEIQDDLNGCNDPDGDPDDGELAQRTFFMMWPDDGDNVLETDESPNLVKGPTFEQFSPKRLFTLADSLTNFWGTPGPLSPSKTYYIGKVWCHGNLLQPIPLAQDGLGADSPRTPANSTGGVNCDGSLLDNATQTDKVMGNISFSAVQARNNPNFSCSGVTPTPPTGTPKVSPSLTPSPTPLACGQADVMLVLDRSGSISLTELGDLKTAAKAFIDSLGLSTTGVHAGFSSFATFGSLNQHLNDDGTTVKTAIDTLISGGWTNLKEGIDLAKGELNNPGDLHDRTDGTSPDKMIVITDGNPNRPESPPAPDSSEVAAANSADAARLAGSEIFVVGVGSDVDATYLQTEIANDAGHYYSAANYAGLQTILSGLDLCE</sequence>
<feature type="compositionally biased region" description="Low complexity" evidence="1">
    <location>
        <begin position="281"/>
        <end position="290"/>
    </location>
</feature>
<reference evidence="3 4" key="1">
    <citation type="journal article" date="2015" name="Nature">
        <title>rRNA introns, odd ribosomes, and small enigmatic genomes across a large radiation of phyla.</title>
        <authorList>
            <person name="Brown C.T."/>
            <person name="Hug L.A."/>
            <person name="Thomas B.C."/>
            <person name="Sharon I."/>
            <person name="Castelle C.J."/>
            <person name="Singh A."/>
            <person name="Wilkins M.J."/>
            <person name="Williams K.H."/>
            <person name="Banfield J.F."/>
        </authorList>
    </citation>
    <scope>NUCLEOTIDE SEQUENCE [LARGE SCALE GENOMIC DNA]</scope>
</reference>
<evidence type="ECO:0000256" key="1">
    <source>
        <dbReference type="SAM" id="MobiDB-lite"/>
    </source>
</evidence>
<dbReference type="InterPro" id="IPR023833">
    <property type="entry name" value="Signal_pept_SipW-depend-type"/>
</dbReference>
<dbReference type="CDD" id="cd00198">
    <property type="entry name" value="vWFA"/>
    <property type="match status" value="1"/>
</dbReference>
<dbReference type="SUPFAM" id="SSF53300">
    <property type="entry name" value="vWA-like"/>
    <property type="match status" value="1"/>
</dbReference>
<dbReference type="NCBIfam" id="TIGR04088">
    <property type="entry name" value="cognate_SipW"/>
    <property type="match status" value="1"/>
</dbReference>
<dbReference type="Proteomes" id="UP000033881">
    <property type="component" value="Unassembled WGS sequence"/>
</dbReference>
<dbReference type="InterPro" id="IPR002035">
    <property type="entry name" value="VWF_A"/>
</dbReference>
<name>A0A0G0MJD6_9BACT</name>
<dbReference type="EMBL" id="LBWB01000012">
    <property type="protein sequence ID" value="KKR00501.1"/>
    <property type="molecule type" value="Genomic_DNA"/>
</dbReference>